<proteinExistence type="inferred from homology"/>
<gene>
    <name evidence="13" type="ORF">RIL96_03620</name>
</gene>
<keyword evidence="5" id="KW-0677">Repeat</keyword>
<evidence type="ECO:0000313" key="13">
    <source>
        <dbReference type="EMBL" id="MDR8018652.1"/>
    </source>
</evidence>
<comment type="subcellular location">
    <subcellularLocation>
        <location evidence="1">Cell membrane</location>
        <topology evidence="1">Multi-pass membrane protein</topology>
    </subcellularLocation>
</comment>
<feature type="transmembrane region" description="Helical" evidence="11">
    <location>
        <begin position="63"/>
        <end position="82"/>
    </location>
</feature>
<dbReference type="SUPFAM" id="SSF56176">
    <property type="entry name" value="FAD-binding/transporter-associated domain-like"/>
    <property type="match status" value="1"/>
</dbReference>
<evidence type="ECO:0000313" key="14">
    <source>
        <dbReference type="Proteomes" id="UP001251870"/>
    </source>
</evidence>
<dbReference type="InterPro" id="IPR002550">
    <property type="entry name" value="CNNM"/>
</dbReference>
<comment type="caution">
    <text evidence="13">The sequence shown here is derived from an EMBL/GenBank/DDBJ whole genome shotgun (WGS) entry which is preliminary data.</text>
</comment>
<comment type="similarity">
    <text evidence="2">Belongs to the UPF0053 family.</text>
</comment>
<dbReference type="Pfam" id="PF01595">
    <property type="entry name" value="CNNM"/>
    <property type="match status" value="1"/>
</dbReference>
<evidence type="ECO:0000256" key="1">
    <source>
        <dbReference type="ARBA" id="ARBA00004651"/>
    </source>
</evidence>
<dbReference type="Gene3D" id="3.30.465.10">
    <property type="match status" value="1"/>
</dbReference>
<dbReference type="InterPro" id="IPR016169">
    <property type="entry name" value="FAD-bd_PCMH_sub2"/>
</dbReference>
<organism evidence="13 14">
    <name type="scientific">Nesterenkonia aerolata</name>
    <dbReference type="NCBI Taxonomy" id="3074079"/>
    <lineage>
        <taxon>Bacteria</taxon>
        <taxon>Bacillati</taxon>
        <taxon>Actinomycetota</taxon>
        <taxon>Actinomycetes</taxon>
        <taxon>Micrococcales</taxon>
        <taxon>Micrococcaceae</taxon>
        <taxon>Nesterenkonia</taxon>
    </lineage>
</organism>
<dbReference type="Gene3D" id="3.10.580.10">
    <property type="entry name" value="CBS-domain"/>
    <property type="match status" value="1"/>
</dbReference>
<dbReference type="InterPro" id="IPR005170">
    <property type="entry name" value="Transptr-assoc_dom"/>
</dbReference>
<evidence type="ECO:0000256" key="5">
    <source>
        <dbReference type="ARBA" id="ARBA00022737"/>
    </source>
</evidence>
<dbReference type="InterPro" id="IPR036318">
    <property type="entry name" value="FAD-bd_PCMH-like_sf"/>
</dbReference>
<feature type="domain" description="CBS" evidence="12">
    <location>
        <begin position="287"/>
        <end position="344"/>
    </location>
</feature>
<dbReference type="CDD" id="cd04590">
    <property type="entry name" value="CBS_pair_CorC_HlyC_assoc"/>
    <property type="match status" value="1"/>
</dbReference>
<feature type="compositionally biased region" description="Gly residues" evidence="10">
    <location>
        <begin position="453"/>
        <end position="465"/>
    </location>
</feature>
<evidence type="ECO:0000256" key="9">
    <source>
        <dbReference type="PROSITE-ProRule" id="PRU00703"/>
    </source>
</evidence>
<dbReference type="InterPro" id="IPR046342">
    <property type="entry name" value="CBS_dom_sf"/>
</dbReference>
<dbReference type="Proteomes" id="UP001251870">
    <property type="component" value="Unassembled WGS sequence"/>
</dbReference>
<keyword evidence="14" id="KW-1185">Reference proteome</keyword>
<feature type="domain" description="CBS" evidence="12">
    <location>
        <begin position="209"/>
        <end position="272"/>
    </location>
</feature>
<dbReference type="EMBL" id="JAVKGR010000002">
    <property type="protein sequence ID" value="MDR8018652.1"/>
    <property type="molecule type" value="Genomic_DNA"/>
</dbReference>
<reference evidence="13 14" key="1">
    <citation type="submission" date="2023-09" db="EMBL/GenBank/DDBJ databases">
        <title>Description of three actinobacteria isolated from air of manufacturing shop in a pharmaceutical factory.</title>
        <authorList>
            <person name="Zhang D.-F."/>
        </authorList>
    </citation>
    <scope>NUCLEOTIDE SEQUENCE [LARGE SCALE GENOMIC DNA]</scope>
    <source>
        <strain evidence="13 14">LY-0111</strain>
    </source>
</reference>
<evidence type="ECO:0000256" key="2">
    <source>
        <dbReference type="ARBA" id="ARBA00006337"/>
    </source>
</evidence>
<keyword evidence="8 11" id="KW-0472">Membrane</keyword>
<accession>A0ABU2DQ72</accession>
<evidence type="ECO:0000256" key="11">
    <source>
        <dbReference type="SAM" id="Phobius"/>
    </source>
</evidence>
<dbReference type="SUPFAM" id="SSF54631">
    <property type="entry name" value="CBS-domain pair"/>
    <property type="match status" value="1"/>
</dbReference>
<dbReference type="PROSITE" id="PS51371">
    <property type="entry name" value="CBS"/>
    <property type="match status" value="2"/>
</dbReference>
<dbReference type="RefSeq" id="WP_310547633.1">
    <property type="nucleotide sequence ID" value="NZ_JAVKGR010000002.1"/>
</dbReference>
<feature type="region of interest" description="Disordered" evidence="10">
    <location>
        <begin position="439"/>
        <end position="514"/>
    </location>
</feature>
<evidence type="ECO:0000256" key="4">
    <source>
        <dbReference type="ARBA" id="ARBA00022692"/>
    </source>
</evidence>
<evidence type="ECO:0000256" key="10">
    <source>
        <dbReference type="SAM" id="MobiDB-lite"/>
    </source>
</evidence>
<keyword evidence="4 11" id="KW-0812">Transmembrane</keyword>
<dbReference type="Pfam" id="PF00571">
    <property type="entry name" value="CBS"/>
    <property type="match status" value="2"/>
</dbReference>
<name>A0ABU2DQ72_9MICC</name>
<evidence type="ECO:0000256" key="6">
    <source>
        <dbReference type="ARBA" id="ARBA00022989"/>
    </source>
</evidence>
<evidence type="ECO:0000256" key="8">
    <source>
        <dbReference type="ARBA" id="ARBA00023136"/>
    </source>
</evidence>
<sequence>MTLTLLLTGAVLCGLAAAGLSLAEAAFMRLGRREAEEIAAERGSTAVTEILRDPEPHTVALQIWRALCTVAAVILLTLAAVLGSADWGSAGPIWAGLLAFGVLMLLCLSLAVVSPRRLGRAHYVVAARSTAAVVRGLRMVLGPLPRWLPALGRRLAPGASGTAHRFFDDEDEFREFVSRASETDIIEDTEAELIQSVFDLSATRVRAVMVPRTDMVTAERGATMSDVMQLFLCSGYSRVPVVGDSVDDVTGMVYLKDVAFLEHSLYAQRAAEPYQGRTPEQITVEELQRDVRFVPESKSVSELLSELQRESTHVAVVIDEYGGTAGLVTLEDLIEEIVGEIVDEYDTEAADVEVVDDQRRRISARMSVDDFAEIFGLRLDDEDEVETVGGLLAKALGRVPIAGSEVEIQGVVLRADRLEGRRNRVSHILAWEAEAHRGARAGTEGDGIEGDGTEGSGAEGDGGGADSAEADDVGHETTRETTGEATSEAAGHDAESSQSDRRQRARQNIGEAPG</sequence>
<feature type="compositionally biased region" description="Basic and acidic residues" evidence="10">
    <location>
        <begin position="490"/>
        <end position="502"/>
    </location>
</feature>
<keyword evidence="3" id="KW-1003">Cell membrane</keyword>
<evidence type="ECO:0000259" key="12">
    <source>
        <dbReference type="PROSITE" id="PS51371"/>
    </source>
</evidence>
<dbReference type="Pfam" id="PF03471">
    <property type="entry name" value="CorC_HlyC"/>
    <property type="match status" value="1"/>
</dbReference>
<dbReference type="InterPro" id="IPR000644">
    <property type="entry name" value="CBS_dom"/>
</dbReference>
<feature type="transmembrane region" description="Helical" evidence="11">
    <location>
        <begin position="94"/>
        <end position="113"/>
    </location>
</feature>
<dbReference type="PANTHER" id="PTHR22777:SF32">
    <property type="entry name" value="UPF0053 INNER MEMBRANE PROTEIN YFJD"/>
    <property type="match status" value="1"/>
</dbReference>
<keyword evidence="6 11" id="KW-1133">Transmembrane helix</keyword>
<evidence type="ECO:0000256" key="3">
    <source>
        <dbReference type="ARBA" id="ARBA00022475"/>
    </source>
</evidence>
<protein>
    <submittedName>
        <fullName evidence="13">Hemolysin family protein</fullName>
    </submittedName>
</protein>
<feature type="compositionally biased region" description="Basic and acidic residues" evidence="10">
    <location>
        <begin position="472"/>
        <end position="482"/>
    </location>
</feature>
<dbReference type="SMART" id="SM01091">
    <property type="entry name" value="CorC_HlyC"/>
    <property type="match status" value="1"/>
</dbReference>
<dbReference type="InterPro" id="IPR044751">
    <property type="entry name" value="Ion_transp-like_CBS"/>
</dbReference>
<keyword evidence="7 9" id="KW-0129">CBS domain</keyword>
<evidence type="ECO:0000256" key="7">
    <source>
        <dbReference type="ARBA" id="ARBA00023122"/>
    </source>
</evidence>
<dbReference type="SMART" id="SM00116">
    <property type="entry name" value="CBS"/>
    <property type="match status" value="2"/>
</dbReference>
<dbReference type="PANTHER" id="PTHR22777">
    <property type="entry name" value="HEMOLYSIN-RELATED"/>
    <property type="match status" value="1"/>
</dbReference>